<keyword evidence="6 7" id="KW-0472">Membrane</keyword>
<comment type="subcellular location">
    <subcellularLocation>
        <location evidence="1">Endomembrane system</location>
        <topology evidence="1">Multi-pass membrane protein</topology>
    </subcellularLocation>
</comment>
<dbReference type="SUPFAM" id="SSF161111">
    <property type="entry name" value="Cation efflux protein transmembrane domain-like"/>
    <property type="match status" value="1"/>
</dbReference>
<dbReference type="InterPro" id="IPR027469">
    <property type="entry name" value="Cation_efflux_TMD_sf"/>
</dbReference>
<dbReference type="GO" id="GO:0008324">
    <property type="term" value="F:monoatomic cation transmembrane transporter activity"/>
    <property type="evidence" value="ECO:0007669"/>
    <property type="project" value="InterPro"/>
</dbReference>
<protein>
    <recommendedName>
        <fullName evidence="8">Cation efflux protein transmembrane domain-containing protein</fullName>
    </recommendedName>
</protein>
<dbReference type="Proteomes" id="UP000326757">
    <property type="component" value="Unassembled WGS sequence"/>
</dbReference>
<evidence type="ECO:0000256" key="2">
    <source>
        <dbReference type="ARBA" id="ARBA00022448"/>
    </source>
</evidence>
<dbReference type="PANTHER" id="PTHR43840">
    <property type="entry name" value="MITOCHONDRIAL METAL TRANSPORTER 1-RELATED"/>
    <property type="match status" value="1"/>
</dbReference>
<evidence type="ECO:0000256" key="1">
    <source>
        <dbReference type="ARBA" id="ARBA00004127"/>
    </source>
</evidence>
<gene>
    <name evidence="9" type="ORF">EYC80_008520</name>
</gene>
<keyword evidence="5" id="KW-0406">Ion transport</keyword>
<dbReference type="InterPro" id="IPR058533">
    <property type="entry name" value="Cation_efflux_TM"/>
</dbReference>
<dbReference type="GO" id="GO:0016020">
    <property type="term" value="C:membrane"/>
    <property type="evidence" value="ECO:0007669"/>
    <property type="project" value="InterPro"/>
</dbReference>
<feature type="transmembrane region" description="Helical" evidence="7">
    <location>
        <begin position="143"/>
        <end position="164"/>
    </location>
</feature>
<dbReference type="InterPro" id="IPR036837">
    <property type="entry name" value="Cation_efflux_CTD_sf"/>
</dbReference>
<evidence type="ECO:0000256" key="5">
    <source>
        <dbReference type="ARBA" id="ARBA00023065"/>
    </source>
</evidence>
<dbReference type="SUPFAM" id="SSF160240">
    <property type="entry name" value="Cation efflux protein cytoplasmic domain-like"/>
    <property type="match status" value="1"/>
</dbReference>
<keyword evidence="4 7" id="KW-1133">Transmembrane helix</keyword>
<feature type="transmembrane region" description="Helical" evidence="7">
    <location>
        <begin position="317"/>
        <end position="339"/>
    </location>
</feature>
<name>A0A5N6JQG9_MONLA</name>
<accession>A0A5N6JQG9</accession>
<dbReference type="InterPro" id="IPR002524">
    <property type="entry name" value="Cation_efflux"/>
</dbReference>
<keyword evidence="10" id="KW-1185">Reference proteome</keyword>
<evidence type="ECO:0000256" key="6">
    <source>
        <dbReference type="ARBA" id="ARBA00023136"/>
    </source>
</evidence>
<evidence type="ECO:0000256" key="3">
    <source>
        <dbReference type="ARBA" id="ARBA00022692"/>
    </source>
</evidence>
<organism evidence="9 10">
    <name type="scientific">Monilinia laxa</name>
    <name type="common">Brown rot fungus</name>
    <name type="synonym">Sclerotinia laxa</name>
    <dbReference type="NCBI Taxonomy" id="61186"/>
    <lineage>
        <taxon>Eukaryota</taxon>
        <taxon>Fungi</taxon>
        <taxon>Dikarya</taxon>
        <taxon>Ascomycota</taxon>
        <taxon>Pezizomycotina</taxon>
        <taxon>Leotiomycetes</taxon>
        <taxon>Helotiales</taxon>
        <taxon>Sclerotiniaceae</taxon>
        <taxon>Monilinia</taxon>
    </lineage>
</organism>
<dbReference type="NCBIfam" id="TIGR01297">
    <property type="entry name" value="CDF"/>
    <property type="match status" value="1"/>
</dbReference>
<dbReference type="AlphaFoldDB" id="A0A5N6JQG9"/>
<evidence type="ECO:0000259" key="8">
    <source>
        <dbReference type="Pfam" id="PF01545"/>
    </source>
</evidence>
<dbReference type="FunFam" id="1.20.1510.10:FF:000005">
    <property type="entry name" value="Putative Cation diffusion facilitator 1"/>
    <property type="match status" value="1"/>
</dbReference>
<feature type="transmembrane region" description="Helical" evidence="7">
    <location>
        <begin position="250"/>
        <end position="268"/>
    </location>
</feature>
<evidence type="ECO:0000313" key="9">
    <source>
        <dbReference type="EMBL" id="KAB8290883.1"/>
    </source>
</evidence>
<proteinExistence type="predicted"/>
<evidence type="ECO:0000256" key="4">
    <source>
        <dbReference type="ARBA" id="ARBA00022989"/>
    </source>
</evidence>
<dbReference type="GO" id="GO:0098771">
    <property type="term" value="P:inorganic ion homeostasis"/>
    <property type="evidence" value="ECO:0007669"/>
    <property type="project" value="UniProtKB-ARBA"/>
</dbReference>
<comment type="caution">
    <text evidence="9">The sequence shown here is derived from an EMBL/GenBank/DDBJ whole genome shotgun (WGS) entry which is preliminary data.</text>
</comment>
<dbReference type="GO" id="GO:0030003">
    <property type="term" value="P:intracellular monoatomic cation homeostasis"/>
    <property type="evidence" value="ECO:0007669"/>
    <property type="project" value="UniProtKB-ARBA"/>
</dbReference>
<keyword evidence="2" id="KW-0813">Transport</keyword>
<dbReference type="Gene3D" id="3.30.70.1350">
    <property type="entry name" value="Cation efflux protein, cytoplasmic domain"/>
    <property type="match status" value="1"/>
</dbReference>
<dbReference type="OrthoDB" id="78296at2759"/>
<evidence type="ECO:0000313" key="10">
    <source>
        <dbReference type="Proteomes" id="UP000326757"/>
    </source>
</evidence>
<reference evidence="9 10" key="1">
    <citation type="submission" date="2019-06" db="EMBL/GenBank/DDBJ databases">
        <title>Genome Sequence of the Brown Rot Fungal Pathogen Monilinia laxa.</title>
        <authorList>
            <person name="De Miccolis Angelini R.M."/>
            <person name="Landi L."/>
            <person name="Abate D."/>
            <person name="Pollastro S."/>
            <person name="Romanazzi G."/>
            <person name="Faretra F."/>
        </authorList>
    </citation>
    <scope>NUCLEOTIDE SEQUENCE [LARGE SCALE GENOMIC DNA]</scope>
    <source>
        <strain evidence="9 10">Mlax316</strain>
    </source>
</reference>
<feature type="transmembrane region" description="Helical" evidence="7">
    <location>
        <begin position="170"/>
        <end position="191"/>
    </location>
</feature>
<keyword evidence="3 7" id="KW-0812">Transmembrane</keyword>
<dbReference type="Gene3D" id="1.20.1510.10">
    <property type="entry name" value="Cation efflux protein transmembrane domain"/>
    <property type="match status" value="1"/>
</dbReference>
<evidence type="ECO:0000256" key="7">
    <source>
        <dbReference type="SAM" id="Phobius"/>
    </source>
</evidence>
<dbReference type="Pfam" id="PF01545">
    <property type="entry name" value="Cation_efflux"/>
    <property type="match status" value="1"/>
</dbReference>
<dbReference type="GO" id="GO:0012505">
    <property type="term" value="C:endomembrane system"/>
    <property type="evidence" value="ECO:0007669"/>
    <property type="project" value="UniProtKB-SubCell"/>
</dbReference>
<dbReference type="PANTHER" id="PTHR43840:SF13">
    <property type="entry name" value="CATION EFFLUX PROTEIN CYTOPLASMIC DOMAIN-CONTAINING PROTEIN"/>
    <property type="match status" value="1"/>
</dbReference>
<feature type="transmembrane region" description="Helical" evidence="7">
    <location>
        <begin position="212"/>
        <end position="230"/>
    </location>
</feature>
<dbReference type="InterPro" id="IPR050291">
    <property type="entry name" value="CDF_Transporter"/>
</dbReference>
<dbReference type="FunFam" id="3.30.70.1350:FF:000001">
    <property type="entry name" value="Metal tolerance protein 11"/>
    <property type="match status" value="1"/>
</dbReference>
<dbReference type="EMBL" id="VIGI01000016">
    <property type="protein sequence ID" value="KAB8290883.1"/>
    <property type="molecule type" value="Genomic_DNA"/>
</dbReference>
<sequence length="468" mass="52106">MASGVLISWAENLPIKMVYPTNANNGNDNNLDTIISPSAGLTLSPTPTALISPLPKITPIMSYDTGDTAFNADPYSLLNSKKEDISIATLRTQHPTQKRTRKVRRIKSFYSKQNALIDAYLASKDEEAAEVEDGIQNGGKIKFAIYASSTVNFCLFIIQVFAAVSTGSLALFATAADAFMDLVSSIVMLITSRIAAKPNITKFPVGRKRVETVGIILFCALMTTVSVELIIESARSLADGPKENEPLKTVPLICVGVAIFSKAVLFVYCFTLRRYPTCAIFMLDHRNDIVVNSFGLIMSIVGTKYEEVWFLDPAGAIAIACLILFSWASTAFEHMWLLVGKSAPQEFLNKLVYVAVTHDPRILKIDTARAYSAGEKYYVEVDIIMGQEETLKVTHDVSQTLQRKLEGLADVERAFVHVDYDDLHDIFEEHKPLYEIQEPKVPIYERVRERFKRQPNEREGIEDTNPTS</sequence>
<feature type="domain" description="Cation efflux protein transmembrane" evidence="8">
    <location>
        <begin position="146"/>
        <end position="334"/>
    </location>
</feature>